<evidence type="ECO:0000256" key="1">
    <source>
        <dbReference type="ARBA" id="ARBA00023015"/>
    </source>
</evidence>
<evidence type="ECO:0000256" key="2">
    <source>
        <dbReference type="ARBA" id="ARBA00023125"/>
    </source>
</evidence>
<keyword evidence="2" id="KW-0238">DNA-binding</keyword>
<dbReference type="PRINTS" id="PR00778">
    <property type="entry name" value="HTHARSR"/>
</dbReference>
<gene>
    <name evidence="6" type="ORF">ACFSKW_13210</name>
</gene>
<dbReference type="SMART" id="SM00450">
    <property type="entry name" value="RHOD"/>
    <property type="match status" value="1"/>
</dbReference>
<keyword evidence="7" id="KW-1185">Reference proteome</keyword>
<evidence type="ECO:0000256" key="3">
    <source>
        <dbReference type="ARBA" id="ARBA00023163"/>
    </source>
</evidence>
<dbReference type="Pfam" id="PF00581">
    <property type="entry name" value="Rhodanese"/>
    <property type="match status" value="1"/>
</dbReference>
<dbReference type="Pfam" id="PF12840">
    <property type="entry name" value="HTH_20"/>
    <property type="match status" value="1"/>
</dbReference>
<dbReference type="PANTHER" id="PTHR43132">
    <property type="entry name" value="ARSENICAL RESISTANCE OPERON REPRESSOR ARSR-RELATED"/>
    <property type="match status" value="1"/>
</dbReference>
<evidence type="ECO:0000313" key="7">
    <source>
        <dbReference type="Proteomes" id="UP001597368"/>
    </source>
</evidence>
<dbReference type="PROSITE" id="PS00380">
    <property type="entry name" value="RHODANESE_1"/>
    <property type="match status" value="1"/>
</dbReference>
<dbReference type="PANTHER" id="PTHR43132:SF8">
    <property type="entry name" value="HTH-TYPE TRANSCRIPTIONAL REGULATOR KMTR"/>
    <property type="match status" value="1"/>
</dbReference>
<dbReference type="PROSITE" id="PS50206">
    <property type="entry name" value="RHODANESE_3"/>
    <property type="match status" value="1"/>
</dbReference>
<dbReference type="InterPro" id="IPR001763">
    <property type="entry name" value="Rhodanese-like_dom"/>
</dbReference>
<comment type="caution">
    <text evidence="6">The sequence shown here is derived from an EMBL/GenBank/DDBJ whole genome shotgun (WGS) entry which is preliminary data.</text>
</comment>
<dbReference type="Gene3D" id="1.10.10.10">
    <property type="entry name" value="Winged helix-like DNA-binding domain superfamily/Winged helix DNA-binding domain"/>
    <property type="match status" value="1"/>
</dbReference>
<dbReference type="SUPFAM" id="SSF52821">
    <property type="entry name" value="Rhodanese/Cell cycle control phosphatase"/>
    <property type="match status" value="1"/>
</dbReference>
<dbReference type="Proteomes" id="UP001597368">
    <property type="component" value="Unassembled WGS sequence"/>
</dbReference>
<dbReference type="Gene3D" id="3.40.250.10">
    <property type="entry name" value="Rhodanese-like domain"/>
    <property type="match status" value="1"/>
</dbReference>
<feature type="domain" description="Rhodanese" evidence="4">
    <location>
        <begin position="133"/>
        <end position="222"/>
    </location>
</feature>
<feature type="domain" description="HTH arsR-type" evidence="5">
    <location>
        <begin position="6"/>
        <end position="100"/>
    </location>
</feature>
<dbReference type="InterPro" id="IPR036388">
    <property type="entry name" value="WH-like_DNA-bd_sf"/>
</dbReference>
<dbReference type="EMBL" id="JBHUFV010000020">
    <property type="protein sequence ID" value="MFD1932434.1"/>
    <property type="molecule type" value="Genomic_DNA"/>
</dbReference>
<dbReference type="InterPro" id="IPR011991">
    <property type="entry name" value="ArsR-like_HTH"/>
</dbReference>
<keyword evidence="1" id="KW-0805">Transcription regulation</keyword>
<dbReference type="CDD" id="cd00090">
    <property type="entry name" value="HTH_ARSR"/>
    <property type="match status" value="1"/>
</dbReference>
<proteinExistence type="predicted"/>
<evidence type="ECO:0000259" key="5">
    <source>
        <dbReference type="PROSITE" id="PS50987"/>
    </source>
</evidence>
<sequence length="227" mass="23724">MGDHAAKTALFDAFASVGKALASGKRLELVDLLAQGERSVEALAQAAGLGLTTASNHLQVLKQAGLVATRKHGTKVFYRLAGDDVAALWALLRQVGAAHLAEVERARAAYLGTGDAGTVTEEVTREQLQDRIAADEVILVDVRPGEEYAAGHIPGAISVPLDQLVDRLAELPADGTIVAYCRGAYCVLAHEAVRALTARGRDAARLADGMLEWRLADLPVAAGATAA</sequence>
<dbReference type="SUPFAM" id="SSF46785">
    <property type="entry name" value="Winged helix' DNA-binding domain"/>
    <property type="match status" value="1"/>
</dbReference>
<dbReference type="RefSeq" id="WP_379572492.1">
    <property type="nucleotide sequence ID" value="NZ_JBHUFV010000020.1"/>
</dbReference>
<dbReference type="NCBIfam" id="NF033788">
    <property type="entry name" value="HTH_metalloreg"/>
    <property type="match status" value="1"/>
</dbReference>
<protein>
    <submittedName>
        <fullName evidence="6">ArsR/SmtB family transcription factor</fullName>
    </submittedName>
</protein>
<dbReference type="InterPro" id="IPR051011">
    <property type="entry name" value="Metal_resp_trans_reg"/>
</dbReference>
<dbReference type="InterPro" id="IPR036390">
    <property type="entry name" value="WH_DNA-bd_sf"/>
</dbReference>
<dbReference type="CDD" id="cd00158">
    <property type="entry name" value="RHOD"/>
    <property type="match status" value="1"/>
</dbReference>
<organism evidence="6 7">
    <name type="scientific">Nonomuraea mangrovi</name>
    <dbReference type="NCBI Taxonomy" id="2316207"/>
    <lineage>
        <taxon>Bacteria</taxon>
        <taxon>Bacillati</taxon>
        <taxon>Actinomycetota</taxon>
        <taxon>Actinomycetes</taxon>
        <taxon>Streptosporangiales</taxon>
        <taxon>Streptosporangiaceae</taxon>
        <taxon>Nonomuraea</taxon>
    </lineage>
</organism>
<dbReference type="InterPro" id="IPR036873">
    <property type="entry name" value="Rhodanese-like_dom_sf"/>
</dbReference>
<reference evidence="7" key="1">
    <citation type="journal article" date="2019" name="Int. J. Syst. Evol. Microbiol.">
        <title>The Global Catalogue of Microorganisms (GCM) 10K type strain sequencing project: providing services to taxonomists for standard genome sequencing and annotation.</title>
        <authorList>
            <consortium name="The Broad Institute Genomics Platform"/>
            <consortium name="The Broad Institute Genome Sequencing Center for Infectious Disease"/>
            <person name="Wu L."/>
            <person name="Ma J."/>
        </authorList>
    </citation>
    <scope>NUCLEOTIDE SEQUENCE [LARGE SCALE GENOMIC DNA]</scope>
    <source>
        <strain evidence="7">ICMP 6774ER</strain>
    </source>
</reference>
<dbReference type="SMART" id="SM00418">
    <property type="entry name" value="HTH_ARSR"/>
    <property type="match status" value="1"/>
</dbReference>
<accession>A0ABW4SU06</accession>
<evidence type="ECO:0000313" key="6">
    <source>
        <dbReference type="EMBL" id="MFD1932434.1"/>
    </source>
</evidence>
<dbReference type="InterPro" id="IPR001307">
    <property type="entry name" value="Thiosulphate_STrfase_CS"/>
</dbReference>
<keyword evidence="3" id="KW-0804">Transcription</keyword>
<dbReference type="InterPro" id="IPR001845">
    <property type="entry name" value="HTH_ArsR_DNA-bd_dom"/>
</dbReference>
<evidence type="ECO:0000259" key="4">
    <source>
        <dbReference type="PROSITE" id="PS50206"/>
    </source>
</evidence>
<dbReference type="PROSITE" id="PS50987">
    <property type="entry name" value="HTH_ARSR_2"/>
    <property type="match status" value="1"/>
</dbReference>
<name>A0ABW4SU06_9ACTN</name>